<dbReference type="GO" id="GO:0046872">
    <property type="term" value="F:metal ion binding"/>
    <property type="evidence" value="ECO:0007669"/>
    <property type="project" value="UniProtKB-KW"/>
</dbReference>
<name>A0A0X1KPU5_9THEM</name>
<proteinExistence type="predicted"/>
<dbReference type="SUPFAM" id="SSF56300">
    <property type="entry name" value="Metallo-dependent phosphatases"/>
    <property type="match status" value="1"/>
</dbReference>
<evidence type="ECO:0000256" key="5">
    <source>
        <dbReference type="ARBA" id="ARBA00023211"/>
    </source>
</evidence>
<evidence type="ECO:0000256" key="4">
    <source>
        <dbReference type="ARBA" id="ARBA00023136"/>
    </source>
</evidence>
<dbReference type="Pfam" id="PF00149">
    <property type="entry name" value="Metallophos"/>
    <property type="match status" value="1"/>
</dbReference>
<dbReference type="KEGG" id="phy:AJ81_02825"/>
<evidence type="ECO:0000259" key="6">
    <source>
        <dbReference type="Pfam" id="PF00149"/>
    </source>
</evidence>
<dbReference type="Gene3D" id="3.60.21.10">
    <property type="match status" value="1"/>
</dbReference>
<dbReference type="PANTHER" id="PTHR34990">
    <property type="entry name" value="UDP-2,3-DIACYLGLUCOSAMINE HYDROLASE-RELATED"/>
    <property type="match status" value="1"/>
</dbReference>
<evidence type="ECO:0000313" key="8">
    <source>
        <dbReference type="Proteomes" id="UP000077469"/>
    </source>
</evidence>
<dbReference type="RefSeq" id="WP_096325178.1">
    <property type="nucleotide sequence ID" value="NC_022795.1"/>
</dbReference>
<dbReference type="Proteomes" id="UP000077469">
    <property type="component" value="Chromosome"/>
</dbReference>
<accession>A0A0X1KPU5</accession>
<keyword evidence="1" id="KW-1003">Cell membrane</keyword>
<reference evidence="7 8" key="1">
    <citation type="submission" date="2014-01" db="EMBL/GenBank/DDBJ databases">
        <title>Genome sequencing of Thermotog hypogea.</title>
        <authorList>
            <person name="Zhang X."/>
            <person name="Alvare G."/>
            <person name="Fristensky B."/>
            <person name="Chen L."/>
            <person name="Suen T."/>
            <person name="Chen Q."/>
            <person name="Ma K."/>
        </authorList>
    </citation>
    <scope>NUCLEOTIDE SEQUENCE [LARGE SCALE GENOMIC DNA]</scope>
    <source>
        <strain evidence="7 8">DSM 11164</strain>
    </source>
</reference>
<keyword evidence="4" id="KW-0472">Membrane</keyword>
<protein>
    <submittedName>
        <fullName evidence="7">Metallophosphatase</fullName>
    </submittedName>
</protein>
<evidence type="ECO:0000313" key="7">
    <source>
        <dbReference type="EMBL" id="AJC73316.1"/>
    </source>
</evidence>
<dbReference type="OrthoDB" id="43567at2"/>
<dbReference type="InterPro" id="IPR029052">
    <property type="entry name" value="Metallo-depent_PP-like"/>
</dbReference>
<dbReference type="PANTHER" id="PTHR34990:SF2">
    <property type="entry name" value="BLL8164 PROTEIN"/>
    <property type="match status" value="1"/>
</dbReference>
<evidence type="ECO:0000256" key="2">
    <source>
        <dbReference type="ARBA" id="ARBA00022519"/>
    </source>
</evidence>
<gene>
    <name evidence="7" type="ORF">AJ81_02825</name>
</gene>
<sequence>MRQIFISDLHIGDGSAKDDFEFDEELIDLLEHFSTQPDVELIIVGDGLELLESRAVKDFGLTSFDVLVSSLDGTVLSNIESRHPRLFESFRKFSKQHRIIYVVGNHDYYVLGNQRLKDELRNLLRCEVMPYYYNEDAGLLAMHGNQFDLINKFSKDGDGTIVPPLGDYMTRYMMFHFDEYLESLVPAEILSDYDNVRPSLDVFHWFERVQEVYDLGVDILELWVGAFLKMMQTAEARIWMKKNFPRLRCLSKVFLNKWGGITLGSLLVRAVMKIRGMRRSDYLFRKAKRLFREKALTADELIGYTDGELRLPELNVVVFGHIHHHAFRVVPVKGQNKFYINCGTWRPVVEKVNGRKKYGFQKKAELFYAIVSVPRSGDLDITTNVKNKTSKSKFL</sequence>
<evidence type="ECO:0000256" key="3">
    <source>
        <dbReference type="ARBA" id="ARBA00022723"/>
    </source>
</evidence>
<dbReference type="PaxDb" id="1123384-AJ81_02825"/>
<evidence type="ECO:0000256" key="1">
    <source>
        <dbReference type="ARBA" id="ARBA00022475"/>
    </source>
</evidence>
<dbReference type="GO" id="GO:0009245">
    <property type="term" value="P:lipid A biosynthetic process"/>
    <property type="evidence" value="ECO:0007669"/>
    <property type="project" value="TreeGrafter"/>
</dbReference>
<dbReference type="STRING" id="1123384.AJ81_02825"/>
<dbReference type="GO" id="GO:0008758">
    <property type="term" value="F:UDP-2,3-diacylglucosamine hydrolase activity"/>
    <property type="evidence" value="ECO:0007669"/>
    <property type="project" value="TreeGrafter"/>
</dbReference>
<keyword evidence="5" id="KW-0464">Manganese</keyword>
<dbReference type="AlphaFoldDB" id="A0A0X1KPU5"/>
<dbReference type="EMBL" id="CP007141">
    <property type="protein sequence ID" value="AJC73316.1"/>
    <property type="molecule type" value="Genomic_DNA"/>
</dbReference>
<dbReference type="PATRIC" id="fig|1123384.7.peg.557"/>
<dbReference type="InterPro" id="IPR043461">
    <property type="entry name" value="LpxH-like"/>
</dbReference>
<feature type="domain" description="Calcineurin-like phosphoesterase" evidence="6">
    <location>
        <begin position="1"/>
        <end position="148"/>
    </location>
</feature>
<keyword evidence="2" id="KW-0997">Cell inner membrane</keyword>
<keyword evidence="3" id="KW-0479">Metal-binding</keyword>
<dbReference type="InterPro" id="IPR004843">
    <property type="entry name" value="Calcineurin-like_PHP"/>
</dbReference>
<keyword evidence="8" id="KW-1185">Reference proteome</keyword>
<dbReference type="GO" id="GO:0016020">
    <property type="term" value="C:membrane"/>
    <property type="evidence" value="ECO:0007669"/>
    <property type="project" value="GOC"/>
</dbReference>
<organism evidence="7 8">
    <name type="scientific">Pseudothermotoga hypogea DSM 11164 = NBRC 106472</name>
    <dbReference type="NCBI Taxonomy" id="1123384"/>
    <lineage>
        <taxon>Bacteria</taxon>
        <taxon>Thermotogati</taxon>
        <taxon>Thermotogota</taxon>
        <taxon>Thermotogae</taxon>
        <taxon>Thermotogales</taxon>
        <taxon>Thermotogaceae</taxon>
        <taxon>Pseudothermotoga</taxon>
    </lineage>
</organism>